<feature type="region of interest" description="Disordered" evidence="1">
    <location>
        <begin position="1"/>
        <end position="38"/>
    </location>
</feature>
<feature type="compositionally biased region" description="Acidic residues" evidence="1">
    <location>
        <begin position="212"/>
        <end position="222"/>
    </location>
</feature>
<organism evidence="2">
    <name type="scientific">Puccinia triticina (isolate 1-1 / race 1 (BBBD))</name>
    <name type="common">Brown leaf rust fungus</name>
    <dbReference type="NCBI Taxonomy" id="630390"/>
    <lineage>
        <taxon>Eukaryota</taxon>
        <taxon>Fungi</taxon>
        <taxon>Dikarya</taxon>
        <taxon>Basidiomycota</taxon>
        <taxon>Pucciniomycotina</taxon>
        <taxon>Pucciniomycetes</taxon>
        <taxon>Pucciniales</taxon>
        <taxon>Pucciniaceae</taxon>
        <taxon>Puccinia</taxon>
    </lineage>
</organism>
<keyword evidence="4" id="KW-1185">Reference proteome</keyword>
<name>A0A180G9S8_PUCT1</name>
<sequence length="445" mass="47140">FQSPASLRPPPTLCSSKTTPRPTPVSHTPKVNLLPNVFTMPEPPKITTSLADRIARLNATQAHSLDRNHAQVQQQVGEIKSKISKYEATGQHEAPLIPKGSFGLGAPLTKPDRGLDRIRIASLGVSGGTTVSIKSPSSLSASTGPSRSVSLGRPDTRRLSNLSSDHHSQPSPTHSPSQHTSDLLPTPPHESADPLAEQAPPSSSPAAKQQDPQDDPANDEPAQEANRSFDSADAYDGILDGYPTTPADEDCPPMVTCSNCSQSVELELLGEHVCEPPSSPPSRAKSPTENQPAEGSRQPPVDVPVDVPVESPALVISQEHKDPSPPSPSSICSSSKRTHDPSTTANTHLSPTAGPAEPLRPPTPVIKETDAQPAPELSPKDPHKNRLSDSSHSTNTTRLSTGPVPPLSASAARRSWYDDDDDPDYYDSGNAPTGFVTIVRSSKRS</sequence>
<dbReference type="OrthoDB" id="2503534at2759"/>
<dbReference type="EMBL" id="ADAS02000135">
    <property type="protein sequence ID" value="OAV89248.1"/>
    <property type="molecule type" value="Genomic_DNA"/>
</dbReference>
<accession>A0A180G9S8</accession>
<feature type="compositionally biased region" description="Basic and acidic residues" evidence="1">
    <location>
        <begin position="378"/>
        <end position="389"/>
    </location>
</feature>
<reference evidence="2" key="1">
    <citation type="submission" date="2009-11" db="EMBL/GenBank/DDBJ databases">
        <authorList>
            <consortium name="The Broad Institute Genome Sequencing Platform"/>
            <person name="Ward D."/>
            <person name="Feldgarden M."/>
            <person name="Earl A."/>
            <person name="Young S.K."/>
            <person name="Zeng Q."/>
            <person name="Koehrsen M."/>
            <person name="Alvarado L."/>
            <person name="Berlin A."/>
            <person name="Bochicchio J."/>
            <person name="Borenstein D."/>
            <person name="Chapman S.B."/>
            <person name="Chen Z."/>
            <person name="Engels R."/>
            <person name="Freedman E."/>
            <person name="Gellesch M."/>
            <person name="Goldberg J."/>
            <person name="Griggs A."/>
            <person name="Gujja S."/>
            <person name="Heilman E."/>
            <person name="Heiman D."/>
            <person name="Hepburn T."/>
            <person name="Howarth C."/>
            <person name="Jen D."/>
            <person name="Larson L."/>
            <person name="Lewis B."/>
            <person name="Mehta T."/>
            <person name="Park D."/>
            <person name="Pearson M."/>
            <person name="Roberts A."/>
            <person name="Saif S."/>
            <person name="Shea T."/>
            <person name="Shenoy N."/>
            <person name="Sisk P."/>
            <person name="Stolte C."/>
            <person name="Sykes S."/>
            <person name="Thomson T."/>
            <person name="Walk T."/>
            <person name="White J."/>
            <person name="Yandava C."/>
            <person name="Izard J."/>
            <person name="Baranova O.V."/>
            <person name="Blanton J.M."/>
            <person name="Tanner A.C."/>
            <person name="Dewhirst F.E."/>
            <person name="Haas B."/>
            <person name="Nusbaum C."/>
            <person name="Birren B."/>
        </authorList>
    </citation>
    <scope>NUCLEOTIDE SEQUENCE [LARGE SCALE GENOMIC DNA]</scope>
    <source>
        <strain evidence="2">1-1 BBBD Race 1</strain>
    </source>
</reference>
<dbReference type="Proteomes" id="UP000005240">
    <property type="component" value="Unassembled WGS sequence"/>
</dbReference>
<feature type="compositionally biased region" description="Polar residues" evidence="1">
    <location>
        <begin position="341"/>
        <end position="350"/>
    </location>
</feature>
<feature type="compositionally biased region" description="Low complexity" evidence="1">
    <location>
        <begin position="196"/>
        <end position="210"/>
    </location>
</feature>
<feature type="compositionally biased region" description="Low complexity" evidence="1">
    <location>
        <begin position="299"/>
        <end position="309"/>
    </location>
</feature>
<evidence type="ECO:0000313" key="4">
    <source>
        <dbReference type="Proteomes" id="UP000005240"/>
    </source>
</evidence>
<evidence type="ECO:0000313" key="2">
    <source>
        <dbReference type="EMBL" id="OAV89248.1"/>
    </source>
</evidence>
<feature type="non-terminal residue" evidence="2">
    <location>
        <position position="1"/>
    </location>
</feature>
<reference evidence="3" key="4">
    <citation type="submission" date="2025-05" db="UniProtKB">
        <authorList>
            <consortium name="EnsemblFungi"/>
        </authorList>
    </citation>
    <scope>IDENTIFICATION</scope>
    <source>
        <strain evidence="3">isolate 1-1 / race 1 (BBBD)</strain>
    </source>
</reference>
<feature type="compositionally biased region" description="Basic and acidic residues" evidence="1">
    <location>
        <begin position="154"/>
        <end position="168"/>
    </location>
</feature>
<evidence type="ECO:0000256" key="1">
    <source>
        <dbReference type="SAM" id="MobiDB-lite"/>
    </source>
</evidence>
<evidence type="ECO:0000313" key="3">
    <source>
        <dbReference type="EnsemblFungi" id="PTTG_01860-t43_1-p1"/>
    </source>
</evidence>
<gene>
    <name evidence="2" type="ORF">PTTG_01860</name>
</gene>
<feature type="compositionally biased region" description="Low complexity" evidence="1">
    <location>
        <begin position="169"/>
        <end position="182"/>
    </location>
</feature>
<feature type="region of interest" description="Disordered" evidence="1">
    <location>
        <begin position="127"/>
        <end position="257"/>
    </location>
</feature>
<feature type="compositionally biased region" description="Low complexity" evidence="1">
    <location>
        <begin position="135"/>
        <end position="148"/>
    </location>
</feature>
<dbReference type="AlphaFoldDB" id="A0A180G9S8"/>
<dbReference type="VEuPathDB" id="FungiDB:PTTG_01860"/>
<dbReference type="EnsemblFungi" id="PTTG_01860-t43_1">
    <property type="protein sequence ID" value="PTTG_01860-t43_1-p1"/>
    <property type="gene ID" value="PTTG_01860"/>
</dbReference>
<proteinExistence type="predicted"/>
<reference evidence="3 4" key="3">
    <citation type="journal article" date="2017" name="G3 (Bethesda)">
        <title>Comparative analysis highlights variable genome content of wheat rusts and divergence of the mating loci.</title>
        <authorList>
            <person name="Cuomo C.A."/>
            <person name="Bakkeren G."/>
            <person name="Khalil H.B."/>
            <person name="Panwar V."/>
            <person name="Joly D."/>
            <person name="Linning R."/>
            <person name="Sakthikumar S."/>
            <person name="Song X."/>
            <person name="Adiconis X."/>
            <person name="Fan L."/>
            <person name="Goldberg J.M."/>
            <person name="Levin J.Z."/>
            <person name="Young S."/>
            <person name="Zeng Q."/>
            <person name="Anikster Y."/>
            <person name="Bruce M."/>
            <person name="Wang M."/>
            <person name="Yin C."/>
            <person name="McCallum B."/>
            <person name="Szabo L.J."/>
            <person name="Hulbert S."/>
            <person name="Chen X."/>
            <person name="Fellers J.P."/>
        </authorList>
    </citation>
    <scope>NUCLEOTIDE SEQUENCE</scope>
    <source>
        <strain evidence="3">isolate 1-1 / race 1 (BBBD)</strain>
        <strain evidence="4">Isolate 1-1 / race 1 (BBBD)</strain>
    </source>
</reference>
<feature type="region of interest" description="Disordered" evidence="1">
    <location>
        <begin position="271"/>
        <end position="433"/>
    </location>
</feature>
<feature type="compositionally biased region" description="Polar residues" evidence="1">
    <location>
        <begin position="390"/>
        <end position="400"/>
    </location>
</feature>
<reference evidence="2" key="2">
    <citation type="submission" date="2016-05" db="EMBL/GenBank/DDBJ databases">
        <title>Comparative analysis highlights variable genome content of wheat rusts and divergence of the mating loci.</title>
        <authorList>
            <person name="Cuomo C.A."/>
            <person name="Bakkeren G."/>
            <person name="Szabo L."/>
            <person name="Khalil H."/>
            <person name="Joly D."/>
            <person name="Goldberg J."/>
            <person name="Young S."/>
            <person name="Zeng Q."/>
            <person name="Fellers J."/>
        </authorList>
    </citation>
    <scope>NUCLEOTIDE SEQUENCE [LARGE SCALE GENOMIC DNA]</scope>
    <source>
        <strain evidence="2">1-1 BBBD Race 1</strain>
    </source>
</reference>
<protein>
    <submittedName>
        <fullName evidence="2 3">Uncharacterized protein</fullName>
    </submittedName>
</protein>